<organism evidence="1 2">
    <name type="scientific">Daphnia pulex</name>
    <name type="common">Water flea</name>
    <dbReference type="NCBI Taxonomy" id="6669"/>
    <lineage>
        <taxon>Eukaryota</taxon>
        <taxon>Metazoa</taxon>
        <taxon>Ecdysozoa</taxon>
        <taxon>Arthropoda</taxon>
        <taxon>Crustacea</taxon>
        <taxon>Branchiopoda</taxon>
        <taxon>Diplostraca</taxon>
        <taxon>Cladocera</taxon>
        <taxon>Anomopoda</taxon>
        <taxon>Daphniidae</taxon>
        <taxon>Daphnia</taxon>
    </lineage>
</organism>
<dbReference type="PANTHER" id="PTHR33273">
    <property type="entry name" value="DOMAIN-CONTAINING PROTEIN, PUTATIVE-RELATED"/>
    <property type="match status" value="1"/>
</dbReference>
<dbReference type="EMBL" id="GL732642">
    <property type="protein sequence ID" value="EFX69102.1"/>
    <property type="molecule type" value="Genomic_DNA"/>
</dbReference>
<proteinExistence type="predicted"/>
<protein>
    <submittedName>
        <fullName evidence="1">Uncharacterized protein</fullName>
    </submittedName>
</protein>
<keyword evidence="2" id="KW-1185">Reference proteome</keyword>
<dbReference type="InParanoid" id="E9HGK7"/>
<dbReference type="Proteomes" id="UP000000305">
    <property type="component" value="Unassembled WGS sequence"/>
</dbReference>
<reference evidence="1 2" key="1">
    <citation type="journal article" date="2011" name="Science">
        <title>The ecoresponsive genome of Daphnia pulex.</title>
        <authorList>
            <person name="Colbourne J.K."/>
            <person name="Pfrender M.E."/>
            <person name="Gilbert D."/>
            <person name="Thomas W.K."/>
            <person name="Tucker A."/>
            <person name="Oakley T.H."/>
            <person name="Tokishita S."/>
            <person name="Aerts A."/>
            <person name="Arnold G.J."/>
            <person name="Basu M.K."/>
            <person name="Bauer D.J."/>
            <person name="Caceres C.E."/>
            <person name="Carmel L."/>
            <person name="Casola C."/>
            <person name="Choi J.H."/>
            <person name="Detter J.C."/>
            <person name="Dong Q."/>
            <person name="Dusheyko S."/>
            <person name="Eads B.D."/>
            <person name="Frohlich T."/>
            <person name="Geiler-Samerotte K.A."/>
            <person name="Gerlach D."/>
            <person name="Hatcher P."/>
            <person name="Jogdeo S."/>
            <person name="Krijgsveld J."/>
            <person name="Kriventseva E.V."/>
            <person name="Kultz D."/>
            <person name="Laforsch C."/>
            <person name="Lindquist E."/>
            <person name="Lopez J."/>
            <person name="Manak J.R."/>
            <person name="Muller J."/>
            <person name="Pangilinan J."/>
            <person name="Patwardhan R.P."/>
            <person name="Pitluck S."/>
            <person name="Pritham E.J."/>
            <person name="Rechtsteiner A."/>
            <person name="Rho M."/>
            <person name="Rogozin I.B."/>
            <person name="Sakarya O."/>
            <person name="Salamov A."/>
            <person name="Schaack S."/>
            <person name="Shapiro H."/>
            <person name="Shiga Y."/>
            <person name="Skalitzky C."/>
            <person name="Smith Z."/>
            <person name="Souvorov A."/>
            <person name="Sung W."/>
            <person name="Tang Z."/>
            <person name="Tsuchiya D."/>
            <person name="Tu H."/>
            <person name="Vos H."/>
            <person name="Wang M."/>
            <person name="Wolf Y.I."/>
            <person name="Yamagata H."/>
            <person name="Yamada T."/>
            <person name="Ye Y."/>
            <person name="Shaw J.R."/>
            <person name="Andrews J."/>
            <person name="Crease T.J."/>
            <person name="Tang H."/>
            <person name="Lucas S.M."/>
            <person name="Robertson H.M."/>
            <person name="Bork P."/>
            <person name="Koonin E.V."/>
            <person name="Zdobnov E.M."/>
            <person name="Grigoriev I.V."/>
            <person name="Lynch M."/>
            <person name="Boore J.L."/>
        </authorList>
    </citation>
    <scope>NUCLEOTIDE SEQUENCE [LARGE SCALE GENOMIC DNA]</scope>
</reference>
<dbReference type="AlphaFoldDB" id="E9HGK7"/>
<dbReference type="PANTHER" id="PTHR33273:SF2">
    <property type="entry name" value="ENDONUCLEASE_EXONUCLEASE_PHOSPHATASE DOMAIN-CONTAINING PROTEIN"/>
    <property type="match status" value="1"/>
</dbReference>
<accession>E9HGK7</accession>
<dbReference type="PhylomeDB" id="E9HGK7"/>
<evidence type="ECO:0000313" key="2">
    <source>
        <dbReference type="Proteomes" id="UP000000305"/>
    </source>
</evidence>
<sequence>MDKNGVELEYCFIIQALSISNVDISLFPHKPSNTSFVDVTLVGDSVSLSGWHYPVRPSLSYNPFIFYDVVNVREMVSPASSVHRLPSPKFCNIPLFVSCLDSSLANIIRPDDTHAINSTNDIDDVLSSLNLVLKSVAFKNKLAFHGSLAPAKMPLWYANLWALRSNLRDSYKLKRESPFQQNIDAYIKKALYQRGLRSSKKESWKSFCNDNLNKDIFGEIKKIVSFSPPDSILLLSHKIAYDSATAFSDEPLSSTPTKPYVTKPDFKQAFECLLLTKSPGPDGIYLLSG</sequence>
<gene>
    <name evidence="1" type="ORF">DAPPUDRAFT_113948</name>
</gene>
<name>E9HGK7_DAPPU</name>
<evidence type="ECO:0000313" key="1">
    <source>
        <dbReference type="EMBL" id="EFX69102.1"/>
    </source>
</evidence>
<dbReference type="KEGG" id="dpx:DAPPUDRAFT_113948"/>
<dbReference type="HOGENOM" id="CLU_963969_0_0_1"/>
<dbReference type="OrthoDB" id="6781244at2759"/>